<dbReference type="PANTHER" id="PTHR30346">
    <property type="entry name" value="TRANSCRIPTIONAL DUAL REGULATOR HCAR-RELATED"/>
    <property type="match status" value="1"/>
</dbReference>
<dbReference type="InterPro" id="IPR005119">
    <property type="entry name" value="LysR_subst-bd"/>
</dbReference>
<dbReference type="EMBL" id="BAAAQX010000024">
    <property type="protein sequence ID" value="GAA2212160.1"/>
    <property type="molecule type" value="Genomic_DNA"/>
</dbReference>
<protein>
    <recommendedName>
        <fullName evidence="5">LysR substrate-binding domain-containing protein</fullName>
    </recommendedName>
</protein>
<sequence>MEDLARDKVLLPRDFTDEVGALVVPRTTPGGLPIARGRTFGTVQEMLALIGAGKGVCLVPAHARRYDSRPDVTYVPIHDGRPFEWRLVWLTSAESARVRAFAQAASDYVRLRPDPLMGP</sequence>
<comment type="caution">
    <text evidence="6">The sequence shown here is derived from an EMBL/GenBank/DDBJ whole genome shotgun (WGS) entry which is preliminary data.</text>
</comment>
<keyword evidence="7" id="KW-1185">Reference proteome</keyword>
<feature type="domain" description="LysR substrate-binding" evidence="5">
    <location>
        <begin position="2"/>
        <end position="107"/>
    </location>
</feature>
<evidence type="ECO:0000259" key="5">
    <source>
        <dbReference type="Pfam" id="PF03466"/>
    </source>
</evidence>
<evidence type="ECO:0000256" key="1">
    <source>
        <dbReference type="ARBA" id="ARBA00009437"/>
    </source>
</evidence>
<organism evidence="6 7">
    <name type="scientific">Nonomuraea monospora</name>
    <dbReference type="NCBI Taxonomy" id="568818"/>
    <lineage>
        <taxon>Bacteria</taxon>
        <taxon>Bacillati</taxon>
        <taxon>Actinomycetota</taxon>
        <taxon>Actinomycetes</taxon>
        <taxon>Streptosporangiales</taxon>
        <taxon>Streptosporangiaceae</taxon>
        <taxon>Nonomuraea</taxon>
    </lineage>
</organism>
<gene>
    <name evidence="6" type="ORF">GCM10009850_076220</name>
</gene>
<dbReference type="Pfam" id="PF03466">
    <property type="entry name" value="LysR_substrate"/>
    <property type="match status" value="1"/>
</dbReference>
<accession>A0ABP5PKC3</accession>
<name>A0ABP5PKC3_9ACTN</name>
<evidence type="ECO:0000256" key="4">
    <source>
        <dbReference type="ARBA" id="ARBA00023163"/>
    </source>
</evidence>
<keyword evidence="2" id="KW-0805">Transcription regulation</keyword>
<evidence type="ECO:0000256" key="2">
    <source>
        <dbReference type="ARBA" id="ARBA00023015"/>
    </source>
</evidence>
<evidence type="ECO:0000313" key="7">
    <source>
        <dbReference type="Proteomes" id="UP001499843"/>
    </source>
</evidence>
<proteinExistence type="inferred from homology"/>
<keyword evidence="4" id="KW-0804">Transcription</keyword>
<dbReference type="SUPFAM" id="SSF53850">
    <property type="entry name" value="Periplasmic binding protein-like II"/>
    <property type="match status" value="1"/>
</dbReference>
<dbReference type="Proteomes" id="UP001499843">
    <property type="component" value="Unassembled WGS sequence"/>
</dbReference>
<evidence type="ECO:0000313" key="6">
    <source>
        <dbReference type="EMBL" id="GAA2212160.1"/>
    </source>
</evidence>
<keyword evidence="3" id="KW-0238">DNA-binding</keyword>
<dbReference type="Gene3D" id="3.40.190.10">
    <property type="entry name" value="Periplasmic binding protein-like II"/>
    <property type="match status" value="2"/>
</dbReference>
<dbReference type="PANTHER" id="PTHR30346:SF0">
    <property type="entry name" value="HCA OPERON TRANSCRIPTIONAL ACTIVATOR HCAR"/>
    <property type="match status" value="1"/>
</dbReference>
<evidence type="ECO:0000256" key="3">
    <source>
        <dbReference type="ARBA" id="ARBA00023125"/>
    </source>
</evidence>
<reference evidence="7" key="1">
    <citation type="journal article" date="2019" name="Int. J. Syst. Evol. Microbiol.">
        <title>The Global Catalogue of Microorganisms (GCM) 10K type strain sequencing project: providing services to taxonomists for standard genome sequencing and annotation.</title>
        <authorList>
            <consortium name="The Broad Institute Genomics Platform"/>
            <consortium name="The Broad Institute Genome Sequencing Center for Infectious Disease"/>
            <person name="Wu L."/>
            <person name="Ma J."/>
        </authorList>
    </citation>
    <scope>NUCLEOTIDE SEQUENCE [LARGE SCALE GENOMIC DNA]</scope>
    <source>
        <strain evidence="7">JCM 16114</strain>
    </source>
</reference>
<comment type="similarity">
    <text evidence="1">Belongs to the LysR transcriptional regulatory family.</text>
</comment>